<dbReference type="EMBL" id="CP092880">
    <property type="protein sequence ID" value="UYV80345.1"/>
    <property type="molecule type" value="Genomic_DNA"/>
</dbReference>
<keyword evidence="3" id="KW-1185">Reference proteome</keyword>
<name>A0ABY6LKV8_9ARAC</name>
<sequence length="131" mass="14551">MLCWDVTGSPYRSLLSNALLILQEDGTLQTLRDRWWRAKECPLGINGDGSEPTGGPLDLTKLGGVFVLLLSGLGLSCVLAICEFIWKTKKMVREERVCSKFPDSKTAKIANKLKVKIISQTLFQPGRIMIL</sequence>
<keyword evidence="1" id="KW-0812">Transmembrane</keyword>
<accession>A0ABY6LKV8</accession>
<proteinExistence type="predicted"/>
<evidence type="ECO:0000313" key="2">
    <source>
        <dbReference type="EMBL" id="UYV80345.1"/>
    </source>
</evidence>
<evidence type="ECO:0000313" key="3">
    <source>
        <dbReference type="Proteomes" id="UP001235939"/>
    </source>
</evidence>
<reference evidence="2 3" key="1">
    <citation type="submission" date="2022-01" db="EMBL/GenBank/DDBJ databases">
        <title>A chromosomal length assembly of Cordylochernes scorpioides.</title>
        <authorList>
            <person name="Zeh D."/>
            <person name="Zeh J."/>
        </authorList>
    </citation>
    <scope>NUCLEOTIDE SEQUENCE [LARGE SCALE GENOMIC DNA]</scope>
    <source>
        <strain evidence="2">IN4F17</strain>
        <tissue evidence="2">Whole Body</tissue>
    </source>
</reference>
<protein>
    <submittedName>
        <fullName evidence="2">Uncharacterized protein</fullName>
    </submittedName>
</protein>
<keyword evidence="1" id="KW-0472">Membrane</keyword>
<evidence type="ECO:0000256" key="1">
    <source>
        <dbReference type="SAM" id="Phobius"/>
    </source>
</evidence>
<dbReference type="Gene3D" id="3.40.190.10">
    <property type="entry name" value="Periplasmic binding protein-like II"/>
    <property type="match status" value="1"/>
</dbReference>
<feature type="transmembrane region" description="Helical" evidence="1">
    <location>
        <begin position="65"/>
        <end position="86"/>
    </location>
</feature>
<dbReference type="Proteomes" id="UP001235939">
    <property type="component" value="Chromosome 18"/>
</dbReference>
<gene>
    <name evidence="2" type="ORF">LAZ67_18002560</name>
</gene>
<organism evidence="2 3">
    <name type="scientific">Cordylochernes scorpioides</name>
    <dbReference type="NCBI Taxonomy" id="51811"/>
    <lineage>
        <taxon>Eukaryota</taxon>
        <taxon>Metazoa</taxon>
        <taxon>Ecdysozoa</taxon>
        <taxon>Arthropoda</taxon>
        <taxon>Chelicerata</taxon>
        <taxon>Arachnida</taxon>
        <taxon>Pseudoscorpiones</taxon>
        <taxon>Cheliferoidea</taxon>
        <taxon>Chernetidae</taxon>
        <taxon>Cordylochernes</taxon>
    </lineage>
</organism>
<keyword evidence="1" id="KW-1133">Transmembrane helix</keyword>